<organism evidence="2 3">
    <name type="scientific">Pyrenophora seminiperda CCB06</name>
    <dbReference type="NCBI Taxonomy" id="1302712"/>
    <lineage>
        <taxon>Eukaryota</taxon>
        <taxon>Fungi</taxon>
        <taxon>Dikarya</taxon>
        <taxon>Ascomycota</taxon>
        <taxon>Pezizomycotina</taxon>
        <taxon>Dothideomycetes</taxon>
        <taxon>Pleosporomycetidae</taxon>
        <taxon>Pleosporales</taxon>
        <taxon>Pleosporineae</taxon>
        <taxon>Pleosporaceae</taxon>
        <taxon>Pyrenophora</taxon>
    </lineage>
</organism>
<evidence type="ECO:0000313" key="2">
    <source>
        <dbReference type="EMBL" id="RMZ74054.1"/>
    </source>
</evidence>
<dbReference type="GO" id="GO:0008168">
    <property type="term" value="F:methyltransferase activity"/>
    <property type="evidence" value="ECO:0007669"/>
    <property type="project" value="UniProtKB-KW"/>
</dbReference>
<dbReference type="AlphaFoldDB" id="A0A3M7MI89"/>
<feature type="compositionally biased region" description="Pro residues" evidence="1">
    <location>
        <begin position="162"/>
        <end position="174"/>
    </location>
</feature>
<gene>
    <name evidence="2" type="ORF">GMOD_00004883</name>
</gene>
<feature type="compositionally biased region" description="Low complexity" evidence="1">
    <location>
        <begin position="175"/>
        <end position="191"/>
    </location>
</feature>
<proteinExistence type="predicted"/>
<keyword evidence="3" id="KW-1185">Reference proteome</keyword>
<dbReference type="InterPro" id="IPR029063">
    <property type="entry name" value="SAM-dependent_MTases_sf"/>
</dbReference>
<feature type="region of interest" description="Disordered" evidence="1">
    <location>
        <begin position="14"/>
        <end position="83"/>
    </location>
</feature>
<dbReference type="OrthoDB" id="3902588at2759"/>
<accession>A0A3M7MI89</accession>
<feature type="region of interest" description="Disordered" evidence="1">
    <location>
        <begin position="112"/>
        <end position="202"/>
    </location>
</feature>
<keyword evidence="2" id="KW-0808">Transferase</keyword>
<feature type="region of interest" description="Disordered" evidence="1">
    <location>
        <begin position="222"/>
        <end position="250"/>
    </location>
</feature>
<dbReference type="GO" id="GO:0032259">
    <property type="term" value="P:methylation"/>
    <property type="evidence" value="ECO:0007669"/>
    <property type="project" value="UniProtKB-KW"/>
</dbReference>
<evidence type="ECO:0000256" key="1">
    <source>
        <dbReference type="SAM" id="MobiDB-lite"/>
    </source>
</evidence>
<keyword evidence="2" id="KW-0489">Methyltransferase</keyword>
<evidence type="ECO:0000313" key="3">
    <source>
        <dbReference type="Proteomes" id="UP000265663"/>
    </source>
</evidence>
<sequence length="570" mass="62998">MYFFFPIEMNTMFPTFDVPPQHSETVGARKARRAKQEESARRSSSATSRSSGSANSTASKRQDGATPSISKTGEKGVFGGWLGKSSSKGIQEISPLASDKSTSHSKELMIELDTPPDEGPAPRTAPLDRQEHVFRRPQSNRPEREPCAVPPQRFAPPLTQLPTPPPTRYNPFPIPASVARSSNSVLSGSSGYETALSEDSYHDSRSSAASYKLQRLNEAPVFESVERGSRTGSRHGSEREQSTKVAQSPFSRALAKMQSASTRIVSARLSEEWEGLDDDDSYQEISSDGSEEDTTYTWIFRFVYTAPSDGSNSKLILTAIADGWVLASRYPMATVYTLSSTKSHPATEYSAPLNHHLLYAPSLSSPTPFPDGYFDAIISRSIATVLRHDEWTQSFLDNMRILKPGGHIEILAVDAHMSCEGPRLSAWVDEHLSCRLEAQGASKQPSDTVLDTMEIVGLENIRRARIALPVQPPTAMAMAAPPPSHTFGTNIPAPTPQDNLDTARMMAFLGRLMYQGSYSNYMHAEQGDEWFWARKDIREECDRYKTKMVLTIACAQRPDAEHGMETYLDI</sequence>
<name>A0A3M7MI89_9PLEO</name>
<protein>
    <submittedName>
        <fullName evidence="2">Methyltransferase type 11</fullName>
    </submittedName>
</protein>
<dbReference type="SUPFAM" id="SSF53335">
    <property type="entry name" value="S-adenosyl-L-methionine-dependent methyltransferases"/>
    <property type="match status" value="1"/>
</dbReference>
<dbReference type="EMBL" id="KE747843">
    <property type="protein sequence ID" value="RMZ74054.1"/>
    <property type="molecule type" value="Genomic_DNA"/>
</dbReference>
<feature type="compositionally biased region" description="Low complexity" evidence="1">
    <location>
        <begin position="42"/>
        <end position="59"/>
    </location>
</feature>
<dbReference type="Proteomes" id="UP000265663">
    <property type="component" value="Unassembled WGS sequence"/>
</dbReference>
<dbReference type="Gene3D" id="3.40.50.150">
    <property type="entry name" value="Vaccinia Virus protein VP39"/>
    <property type="match status" value="1"/>
</dbReference>
<feature type="compositionally biased region" description="Basic and acidic residues" evidence="1">
    <location>
        <begin position="224"/>
        <end position="242"/>
    </location>
</feature>
<reference evidence="2 3" key="1">
    <citation type="journal article" date="2014" name="PLoS ONE">
        <title>De novo Genome Assembly of the Fungal Plant Pathogen Pyrenophora semeniperda.</title>
        <authorList>
            <person name="Soliai M.M."/>
            <person name="Meyer S.E."/>
            <person name="Udall J.A."/>
            <person name="Elzinga D.E."/>
            <person name="Hermansen R.A."/>
            <person name="Bodily P.M."/>
            <person name="Hart A.A."/>
            <person name="Coleman C.E."/>
        </authorList>
    </citation>
    <scope>NUCLEOTIDE SEQUENCE [LARGE SCALE GENOMIC DNA]</scope>
    <source>
        <strain evidence="2 3">CCB06</strain>
        <tissue evidence="2">Mycelium</tissue>
    </source>
</reference>